<comment type="caution">
    <text evidence="1">The sequence shown here is derived from an EMBL/GenBank/DDBJ whole genome shotgun (WGS) entry which is preliminary data.</text>
</comment>
<proteinExistence type="predicted"/>
<dbReference type="EMBL" id="LXQA010120423">
    <property type="protein sequence ID" value="MCI20549.1"/>
    <property type="molecule type" value="Genomic_DNA"/>
</dbReference>
<accession>A0A392Q9L3</accession>
<organism evidence="1 2">
    <name type="scientific">Trifolium medium</name>
    <dbReference type="NCBI Taxonomy" id="97028"/>
    <lineage>
        <taxon>Eukaryota</taxon>
        <taxon>Viridiplantae</taxon>
        <taxon>Streptophyta</taxon>
        <taxon>Embryophyta</taxon>
        <taxon>Tracheophyta</taxon>
        <taxon>Spermatophyta</taxon>
        <taxon>Magnoliopsida</taxon>
        <taxon>eudicotyledons</taxon>
        <taxon>Gunneridae</taxon>
        <taxon>Pentapetalae</taxon>
        <taxon>rosids</taxon>
        <taxon>fabids</taxon>
        <taxon>Fabales</taxon>
        <taxon>Fabaceae</taxon>
        <taxon>Papilionoideae</taxon>
        <taxon>50 kb inversion clade</taxon>
        <taxon>NPAAA clade</taxon>
        <taxon>Hologalegina</taxon>
        <taxon>IRL clade</taxon>
        <taxon>Trifolieae</taxon>
        <taxon>Trifolium</taxon>
    </lineage>
</organism>
<keyword evidence="2" id="KW-1185">Reference proteome</keyword>
<sequence length="131" mass="14803">MDNISFHHETGASRLKFVYHRILSLEKELGKKALECQELVDIITDAGLIKTVWGLGNCYEKLVKEFLVNIGTDCDDPMSPEYMKVFVRGCCVDFSPSVINQYLGRSTEKVAELKATDDEICRILTGNLIKK</sequence>
<evidence type="ECO:0000313" key="2">
    <source>
        <dbReference type="Proteomes" id="UP000265520"/>
    </source>
</evidence>
<protein>
    <submittedName>
        <fullName evidence="1">Envelope-like protein</fullName>
    </submittedName>
</protein>
<dbReference type="Proteomes" id="UP000265520">
    <property type="component" value="Unassembled WGS sequence"/>
</dbReference>
<dbReference type="AlphaFoldDB" id="A0A392Q9L3"/>
<evidence type="ECO:0000313" key="1">
    <source>
        <dbReference type="EMBL" id="MCI20549.1"/>
    </source>
</evidence>
<reference evidence="1 2" key="1">
    <citation type="journal article" date="2018" name="Front. Plant Sci.">
        <title>Red Clover (Trifolium pratense) and Zigzag Clover (T. medium) - A Picture of Genomic Similarities and Differences.</title>
        <authorList>
            <person name="Dluhosova J."/>
            <person name="Istvanek J."/>
            <person name="Nedelnik J."/>
            <person name="Repkova J."/>
        </authorList>
    </citation>
    <scope>NUCLEOTIDE SEQUENCE [LARGE SCALE GENOMIC DNA]</scope>
    <source>
        <strain evidence="2">cv. 10/8</strain>
        <tissue evidence="1">Leaf</tissue>
    </source>
</reference>
<name>A0A392Q9L3_9FABA</name>